<sequence length="78" mass="9247">MCFRSTSRGIPTKSTPFPLVAMCRTLFFSSWGEFLLEPEFTYFLLDIPICLPTFSWARQRLPRFFFIKSHYSCKTHLV</sequence>
<accession>A0A067EDI1</accession>
<dbReference type="AlphaFoldDB" id="A0A067EDI1"/>
<proteinExistence type="predicted"/>
<name>A0A067EDI1_CITSI</name>
<organism evidence="1 2">
    <name type="scientific">Citrus sinensis</name>
    <name type="common">Sweet orange</name>
    <name type="synonym">Citrus aurantium var. sinensis</name>
    <dbReference type="NCBI Taxonomy" id="2711"/>
    <lineage>
        <taxon>Eukaryota</taxon>
        <taxon>Viridiplantae</taxon>
        <taxon>Streptophyta</taxon>
        <taxon>Embryophyta</taxon>
        <taxon>Tracheophyta</taxon>
        <taxon>Spermatophyta</taxon>
        <taxon>Magnoliopsida</taxon>
        <taxon>eudicotyledons</taxon>
        <taxon>Gunneridae</taxon>
        <taxon>Pentapetalae</taxon>
        <taxon>rosids</taxon>
        <taxon>malvids</taxon>
        <taxon>Sapindales</taxon>
        <taxon>Rutaceae</taxon>
        <taxon>Aurantioideae</taxon>
        <taxon>Citrus</taxon>
    </lineage>
</organism>
<protein>
    <submittedName>
        <fullName evidence="1">Uncharacterized protein</fullName>
    </submittedName>
</protein>
<evidence type="ECO:0000313" key="2">
    <source>
        <dbReference type="Proteomes" id="UP000027120"/>
    </source>
</evidence>
<dbReference type="Proteomes" id="UP000027120">
    <property type="component" value="Unassembled WGS sequence"/>
</dbReference>
<dbReference type="EMBL" id="KK785018">
    <property type="protein sequence ID" value="KDO53209.1"/>
    <property type="molecule type" value="Genomic_DNA"/>
</dbReference>
<reference evidence="1 2" key="1">
    <citation type="submission" date="2014-04" db="EMBL/GenBank/DDBJ databases">
        <authorList>
            <consortium name="International Citrus Genome Consortium"/>
            <person name="Gmitter F."/>
            <person name="Chen C."/>
            <person name="Farmerie W."/>
            <person name="Harkins T."/>
            <person name="Desany B."/>
            <person name="Mohiuddin M."/>
            <person name="Kodira C."/>
            <person name="Borodovsky M."/>
            <person name="Lomsadze A."/>
            <person name="Burns P."/>
            <person name="Jenkins J."/>
            <person name="Prochnik S."/>
            <person name="Shu S."/>
            <person name="Chapman J."/>
            <person name="Pitluck S."/>
            <person name="Schmutz J."/>
            <person name="Rokhsar D."/>
        </authorList>
    </citation>
    <scope>NUCLEOTIDE SEQUENCE</scope>
</reference>
<evidence type="ECO:0000313" key="1">
    <source>
        <dbReference type="EMBL" id="KDO53209.1"/>
    </source>
</evidence>
<gene>
    <name evidence="1" type="ORF">CISIN_1g034957mg</name>
</gene>
<keyword evidence="2" id="KW-1185">Reference proteome</keyword>